<sequence length="215" mass="23076">MYNTDMPGRAELPTTRQLIRSTLIALVTAAALLVTVVLPAEYAVDRTGAGRVLGLTQMGEIKQQLAEEAEADAAVNVETADSDAPLTEETGAPQVAETSASTATPQEPATDWRDEVTLTLAPGEAAEIKLVMKLGETSRYEWRVDQGHVNSDLHGDGTAGQSTSYRKGRAEASDTGELTAAFDGSHGWFWRNRSDVPVTLVLQTTGDYSELKRVL</sequence>
<dbReference type="Proteomes" id="UP000027100">
    <property type="component" value="Unassembled WGS sequence"/>
</dbReference>
<organism evidence="2 3">
    <name type="scientific">Hyphomonas polymorpha PS728</name>
    <dbReference type="NCBI Taxonomy" id="1280954"/>
    <lineage>
        <taxon>Bacteria</taxon>
        <taxon>Pseudomonadati</taxon>
        <taxon>Pseudomonadota</taxon>
        <taxon>Alphaproteobacteria</taxon>
        <taxon>Hyphomonadales</taxon>
        <taxon>Hyphomonadaceae</taxon>
        <taxon>Hyphomonas</taxon>
    </lineage>
</organism>
<name>A0A062V4A1_9PROT</name>
<keyword evidence="3" id="KW-1185">Reference proteome</keyword>
<evidence type="ECO:0000256" key="1">
    <source>
        <dbReference type="SAM" id="MobiDB-lite"/>
    </source>
</evidence>
<gene>
    <name evidence="2" type="ORF">HPO_18415</name>
</gene>
<proteinExistence type="predicted"/>
<feature type="region of interest" description="Disordered" evidence="1">
    <location>
        <begin position="82"/>
        <end position="110"/>
    </location>
</feature>
<feature type="region of interest" description="Disordered" evidence="1">
    <location>
        <begin position="149"/>
        <end position="174"/>
    </location>
</feature>
<dbReference type="PATRIC" id="fig|1280954.3.peg.3707"/>
<dbReference type="eggNOG" id="ENOG502ZREC">
    <property type="taxonomic scope" value="Bacteria"/>
</dbReference>
<evidence type="ECO:0000313" key="2">
    <source>
        <dbReference type="EMBL" id="KCZ96726.1"/>
    </source>
</evidence>
<protein>
    <submittedName>
        <fullName evidence="2">Putative ORF2</fullName>
    </submittedName>
</protein>
<feature type="compositionally biased region" description="Polar residues" evidence="1">
    <location>
        <begin position="96"/>
        <end position="107"/>
    </location>
</feature>
<dbReference type="EMBL" id="ARYM01000035">
    <property type="protein sequence ID" value="KCZ96726.1"/>
    <property type="molecule type" value="Genomic_DNA"/>
</dbReference>
<reference evidence="2 3" key="1">
    <citation type="journal article" date="2014" name="Antonie Van Leeuwenhoek">
        <title>Hyphomonas beringensis sp. nov. and Hyphomonas chukchiensis sp. nov., isolated from surface seawater of the Bering Sea and Chukchi Sea.</title>
        <authorList>
            <person name="Li C."/>
            <person name="Lai Q."/>
            <person name="Li G."/>
            <person name="Dong C."/>
            <person name="Wang J."/>
            <person name="Liao Y."/>
            <person name="Shao Z."/>
        </authorList>
    </citation>
    <scope>NUCLEOTIDE SEQUENCE [LARGE SCALE GENOMIC DNA]</scope>
    <source>
        <strain evidence="2 3">PS728</strain>
    </source>
</reference>
<dbReference type="AlphaFoldDB" id="A0A062V4A1"/>
<dbReference type="RefSeq" id="WP_035602315.1">
    <property type="nucleotide sequence ID" value="NZ_ARYM01000035.1"/>
</dbReference>
<accession>A0A062V4A1</accession>
<dbReference type="STRING" id="1280954.HPO_18415"/>
<evidence type="ECO:0000313" key="3">
    <source>
        <dbReference type="Proteomes" id="UP000027100"/>
    </source>
</evidence>
<comment type="caution">
    <text evidence="2">The sequence shown here is derived from an EMBL/GenBank/DDBJ whole genome shotgun (WGS) entry which is preliminary data.</text>
</comment>
<dbReference type="OrthoDB" id="952847at2"/>